<dbReference type="EMBL" id="BAABME010000115">
    <property type="protein sequence ID" value="GAA0139734.1"/>
    <property type="molecule type" value="Genomic_DNA"/>
</dbReference>
<evidence type="ECO:0000313" key="3">
    <source>
        <dbReference type="Proteomes" id="UP001454036"/>
    </source>
</evidence>
<feature type="region of interest" description="Disordered" evidence="1">
    <location>
        <begin position="114"/>
        <end position="158"/>
    </location>
</feature>
<feature type="compositionally biased region" description="Polar residues" evidence="1">
    <location>
        <begin position="114"/>
        <end position="130"/>
    </location>
</feature>
<accession>A0AAV3NK53</accession>
<feature type="compositionally biased region" description="Basic and acidic residues" evidence="1">
    <location>
        <begin position="138"/>
        <end position="158"/>
    </location>
</feature>
<dbReference type="AlphaFoldDB" id="A0AAV3NK53"/>
<name>A0AAV3NK53_LITER</name>
<protein>
    <submittedName>
        <fullName evidence="2">Uncharacterized protein</fullName>
    </submittedName>
</protein>
<comment type="caution">
    <text evidence="2">The sequence shown here is derived from an EMBL/GenBank/DDBJ whole genome shotgun (WGS) entry which is preliminary data.</text>
</comment>
<gene>
    <name evidence="2" type="ORF">LIER_01221</name>
</gene>
<evidence type="ECO:0000313" key="2">
    <source>
        <dbReference type="EMBL" id="GAA0139734.1"/>
    </source>
</evidence>
<organism evidence="2 3">
    <name type="scientific">Lithospermum erythrorhizon</name>
    <name type="common">Purple gromwell</name>
    <name type="synonym">Lithospermum officinale var. erythrorhizon</name>
    <dbReference type="NCBI Taxonomy" id="34254"/>
    <lineage>
        <taxon>Eukaryota</taxon>
        <taxon>Viridiplantae</taxon>
        <taxon>Streptophyta</taxon>
        <taxon>Embryophyta</taxon>
        <taxon>Tracheophyta</taxon>
        <taxon>Spermatophyta</taxon>
        <taxon>Magnoliopsida</taxon>
        <taxon>eudicotyledons</taxon>
        <taxon>Gunneridae</taxon>
        <taxon>Pentapetalae</taxon>
        <taxon>asterids</taxon>
        <taxon>lamiids</taxon>
        <taxon>Boraginales</taxon>
        <taxon>Boraginaceae</taxon>
        <taxon>Boraginoideae</taxon>
        <taxon>Lithospermeae</taxon>
        <taxon>Lithospermum</taxon>
    </lineage>
</organism>
<keyword evidence="3" id="KW-1185">Reference proteome</keyword>
<reference evidence="2 3" key="1">
    <citation type="submission" date="2024-01" db="EMBL/GenBank/DDBJ databases">
        <title>The complete chloroplast genome sequence of Lithospermum erythrorhizon: insights into the phylogenetic relationship among Boraginaceae species and the maternal lineages of purple gromwells.</title>
        <authorList>
            <person name="Okada T."/>
            <person name="Watanabe K."/>
        </authorList>
    </citation>
    <scope>NUCLEOTIDE SEQUENCE [LARGE SCALE GENOMIC DNA]</scope>
</reference>
<sequence length="158" mass="17771">MHGEWPKEERGDFPHKIEYLSEFQDHLGKPLGSMNLEELLKSLWAVEEVQSTGMDIERWSPASSPQRQASLNLARAKREPTLGEITLNDIFLKAGDFVVDSSFENVMVPDKALTPQNFTPRLGLSPSTSVDGLLDHTPVPDRKRGPVDFEKAKTKDQE</sequence>
<dbReference type="Proteomes" id="UP001454036">
    <property type="component" value="Unassembled WGS sequence"/>
</dbReference>
<proteinExistence type="predicted"/>
<evidence type="ECO:0000256" key="1">
    <source>
        <dbReference type="SAM" id="MobiDB-lite"/>
    </source>
</evidence>